<protein>
    <submittedName>
        <fullName evidence="1">Uncharacterized protein</fullName>
    </submittedName>
</protein>
<evidence type="ECO:0000313" key="1">
    <source>
        <dbReference type="EMBL" id="PWK12682.1"/>
    </source>
</evidence>
<gene>
    <name evidence="1" type="ORF">C7459_10934</name>
</gene>
<dbReference type="RefSeq" id="WP_109689312.1">
    <property type="nucleotide sequence ID" value="NZ_QGGL01000009.1"/>
</dbReference>
<dbReference type="OrthoDB" id="2381888at2"/>
<comment type="caution">
    <text evidence="1">The sequence shown here is derived from an EMBL/GenBank/DDBJ whole genome shotgun (WGS) entry which is preliminary data.</text>
</comment>
<sequence>MESRSLLVGFGAGLLLATLIIGGASTLVPAASAPPITPTPSTDWKAEALKSGMVVLAQTELDQQLKQAHDEGAKQKETELSGKPEQVQTIHVYIQPGMGTTDVAWLLQASGVVEDGNQLIALREKGSASIRAGVYDLPLKGDPQAVFKVITTPPTQ</sequence>
<dbReference type="Gene3D" id="3.30.1490.480">
    <property type="entry name" value="Endolytic murein transglycosylase"/>
    <property type="match status" value="1"/>
</dbReference>
<dbReference type="Proteomes" id="UP000245634">
    <property type="component" value="Unassembled WGS sequence"/>
</dbReference>
<dbReference type="AlphaFoldDB" id="A0A316DUF1"/>
<name>A0A316DUF1_9BACL</name>
<evidence type="ECO:0000313" key="2">
    <source>
        <dbReference type="Proteomes" id="UP000245634"/>
    </source>
</evidence>
<dbReference type="EMBL" id="QGGL01000009">
    <property type="protein sequence ID" value="PWK12682.1"/>
    <property type="molecule type" value="Genomic_DNA"/>
</dbReference>
<accession>A0A316DUF1</accession>
<reference evidence="1 2" key="1">
    <citation type="submission" date="2018-05" db="EMBL/GenBank/DDBJ databases">
        <title>Genomic Encyclopedia of Type Strains, Phase IV (KMG-IV): sequencing the most valuable type-strain genomes for metagenomic binning, comparative biology and taxonomic classification.</title>
        <authorList>
            <person name="Goeker M."/>
        </authorList>
    </citation>
    <scope>NUCLEOTIDE SEQUENCE [LARGE SCALE GENOMIC DNA]</scope>
    <source>
        <strain evidence="1 2">DSM 18773</strain>
    </source>
</reference>
<organism evidence="1 2">
    <name type="scientific">Tumebacillus permanentifrigoris</name>
    <dbReference type="NCBI Taxonomy" id="378543"/>
    <lineage>
        <taxon>Bacteria</taxon>
        <taxon>Bacillati</taxon>
        <taxon>Bacillota</taxon>
        <taxon>Bacilli</taxon>
        <taxon>Bacillales</taxon>
        <taxon>Alicyclobacillaceae</taxon>
        <taxon>Tumebacillus</taxon>
    </lineage>
</organism>
<keyword evidence="2" id="KW-1185">Reference proteome</keyword>
<proteinExistence type="predicted"/>